<dbReference type="InterPro" id="IPR008144">
    <property type="entry name" value="Guanylate_kin-like_dom"/>
</dbReference>
<dbReference type="NCBIfam" id="TIGR02322">
    <property type="entry name" value="phosphon_PhnN"/>
    <property type="match status" value="1"/>
</dbReference>
<dbReference type="GO" id="GO:0005829">
    <property type="term" value="C:cytosol"/>
    <property type="evidence" value="ECO:0007669"/>
    <property type="project" value="TreeGrafter"/>
</dbReference>
<protein>
    <recommendedName>
        <fullName evidence="3">ribose 1,5-bisphosphate phosphokinase</fullName>
        <ecNumber evidence="3">2.7.4.23</ecNumber>
    </recommendedName>
</protein>
<evidence type="ECO:0000256" key="5">
    <source>
        <dbReference type="ARBA" id="ARBA00022741"/>
    </source>
</evidence>
<dbReference type="PROSITE" id="PS50052">
    <property type="entry name" value="GUANYLATE_KINASE_2"/>
    <property type="match status" value="1"/>
</dbReference>
<evidence type="ECO:0000256" key="3">
    <source>
        <dbReference type="ARBA" id="ARBA00012892"/>
    </source>
</evidence>
<comment type="caution">
    <text evidence="8">The sequence shown here is derived from an EMBL/GenBank/DDBJ whole genome shotgun (WGS) entry which is preliminary data.</text>
</comment>
<evidence type="ECO:0000313" key="8">
    <source>
        <dbReference type="EMBL" id="MBB3808971.1"/>
    </source>
</evidence>
<dbReference type="GO" id="GO:0033863">
    <property type="term" value="F:ribose 1,5-bisphosphate phosphokinase activity"/>
    <property type="evidence" value="ECO:0007669"/>
    <property type="project" value="UniProtKB-EC"/>
</dbReference>
<organism evidence="8 9">
    <name type="scientific">Pseudochelatococcus contaminans</name>
    <dbReference type="NCBI Taxonomy" id="1538103"/>
    <lineage>
        <taxon>Bacteria</taxon>
        <taxon>Pseudomonadati</taxon>
        <taxon>Pseudomonadota</taxon>
        <taxon>Alphaproteobacteria</taxon>
        <taxon>Hyphomicrobiales</taxon>
        <taxon>Chelatococcaceae</taxon>
        <taxon>Pseudochelatococcus</taxon>
    </lineage>
</organism>
<dbReference type="GO" id="GO:0005524">
    <property type="term" value="F:ATP binding"/>
    <property type="evidence" value="ECO:0007669"/>
    <property type="project" value="UniProtKB-KW"/>
</dbReference>
<dbReference type="UniPathway" id="UPA00087">
    <property type="reaction ID" value="UER00175"/>
</dbReference>
<dbReference type="GO" id="GO:0006015">
    <property type="term" value="P:5-phosphoribose 1-diphosphate biosynthetic process"/>
    <property type="evidence" value="ECO:0007669"/>
    <property type="project" value="UniProtKB-UniPathway"/>
</dbReference>
<dbReference type="InterPro" id="IPR027417">
    <property type="entry name" value="P-loop_NTPase"/>
</dbReference>
<keyword evidence="6" id="KW-0067">ATP-binding</keyword>
<keyword evidence="8" id="KW-0418">Kinase</keyword>
<sequence length="227" mass="24416">MIQGASADGASAKEKFAKEALAKAASVKDASVKGASARGAFVCIVGPSGAGKDSLLMHARSILANDPAIVFPRRLVTREHNDAEDHDSISREAYEAGVREGAFCLHWEAHGLGYALPMAVREAVEGGKVVVCNVSRAIISEIFERFDNVHVVLITAPPTVIMERLRQRGRESGASIDARMERSKRLSAVLNPDLTIMNTGPVEIGGERLSRFLRRVAEKCAVVREGV</sequence>
<accession>A0A7W6EFS7</accession>
<comment type="pathway">
    <text evidence="2">Metabolic intermediate biosynthesis; 5-phospho-alpha-D-ribose 1-diphosphate biosynthesis; 5-phospho-alpha-D-ribose 1-diphosphate from D-ribose 5-phosphate (route II): step 3/3.</text>
</comment>
<comment type="catalytic activity">
    <reaction evidence="1">
        <text>alpha-D-ribose 1,5-bisphosphate + ATP = 5-phospho-alpha-D-ribose 1-diphosphate + ADP</text>
        <dbReference type="Rhea" id="RHEA:20109"/>
        <dbReference type="ChEBI" id="CHEBI:30616"/>
        <dbReference type="ChEBI" id="CHEBI:58017"/>
        <dbReference type="ChEBI" id="CHEBI:68688"/>
        <dbReference type="ChEBI" id="CHEBI:456216"/>
        <dbReference type="EC" id="2.7.4.23"/>
    </reaction>
</comment>
<evidence type="ECO:0000256" key="2">
    <source>
        <dbReference type="ARBA" id="ARBA00005069"/>
    </source>
</evidence>
<proteinExistence type="predicted"/>
<dbReference type="PANTHER" id="PTHR23117">
    <property type="entry name" value="GUANYLATE KINASE-RELATED"/>
    <property type="match status" value="1"/>
</dbReference>
<evidence type="ECO:0000256" key="4">
    <source>
        <dbReference type="ARBA" id="ARBA00022679"/>
    </source>
</evidence>
<reference evidence="8 9" key="1">
    <citation type="submission" date="2020-08" db="EMBL/GenBank/DDBJ databases">
        <title>Genomic Encyclopedia of Type Strains, Phase IV (KMG-IV): sequencing the most valuable type-strain genomes for metagenomic binning, comparative biology and taxonomic classification.</title>
        <authorList>
            <person name="Goeker M."/>
        </authorList>
    </citation>
    <scope>NUCLEOTIDE SEQUENCE [LARGE SCALE GENOMIC DNA]</scope>
    <source>
        <strain evidence="8 9">DSM 28760</strain>
    </source>
</reference>
<dbReference type="PANTHER" id="PTHR23117:SF8">
    <property type="entry name" value="RIBOSE 1,5-BISPHOSPHATE PHOSPHOKINASE PHNN"/>
    <property type="match status" value="1"/>
</dbReference>
<evidence type="ECO:0000313" key="9">
    <source>
        <dbReference type="Proteomes" id="UP000537592"/>
    </source>
</evidence>
<dbReference type="RefSeq" id="WP_183750982.1">
    <property type="nucleotide sequence ID" value="NZ_JACICC010000002.1"/>
</dbReference>
<name>A0A7W6EFS7_9HYPH</name>
<evidence type="ECO:0000256" key="6">
    <source>
        <dbReference type="ARBA" id="ARBA00022840"/>
    </source>
</evidence>
<feature type="domain" description="Guanylate kinase-like" evidence="7">
    <location>
        <begin position="39"/>
        <end position="214"/>
    </location>
</feature>
<dbReference type="EC" id="2.7.4.23" evidence="3"/>
<keyword evidence="4 8" id="KW-0808">Transferase</keyword>
<keyword evidence="9" id="KW-1185">Reference proteome</keyword>
<evidence type="ECO:0000259" key="7">
    <source>
        <dbReference type="PROSITE" id="PS50052"/>
    </source>
</evidence>
<dbReference type="InterPro" id="IPR012699">
    <property type="entry name" value="PhnN"/>
</dbReference>
<dbReference type="Gene3D" id="3.40.50.300">
    <property type="entry name" value="P-loop containing nucleotide triphosphate hydrolases"/>
    <property type="match status" value="1"/>
</dbReference>
<dbReference type="Proteomes" id="UP000537592">
    <property type="component" value="Unassembled WGS sequence"/>
</dbReference>
<gene>
    <name evidence="8" type="ORF">FHS81_001041</name>
</gene>
<keyword evidence="5" id="KW-0547">Nucleotide-binding</keyword>
<evidence type="ECO:0000256" key="1">
    <source>
        <dbReference type="ARBA" id="ARBA00000373"/>
    </source>
</evidence>
<dbReference type="SUPFAM" id="SSF52540">
    <property type="entry name" value="P-loop containing nucleoside triphosphate hydrolases"/>
    <property type="match status" value="1"/>
</dbReference>
<dbReference type="AlphaFoldDB" id="A0A7W6EFS7"/>
<dbReference type="EMBL" id="JACICC010000002">
    <property type="protein sequence ID" value="MBB3808971.1"/>
    <property type="molecule type" value="Genomic_DNA"/>
</dbReference>